<gene>
    <name evidence="1" type="ORF">FRUB_07270</name>
</gene>
<comment type="caution">
    <text evidence="1">The sequence shown here is derived from an EMBL/GenBank/DDBJ whole genome shotgun (WGS) entry which is preliminary data.</text>
</comment>
<keyword evidence="2" id="KW-1185">Reference proteome</keyword>
<accession>A0A225D971</accession>
<protein>
    <submittedName>
        <fullName evidence="1">Uncharacterized protein</fullName>
    </submittedName>
</protein>
<dbReference type="Proteomes" id="UP000214646">
    <property type="component" value="Unassembled WGS sequence"/>
</dbReference>
<dbReference type="EMBL" id="NIDE01000014">
    <property type="protein sequence ID" value="OWK38150.1"/>
    <property type="molecule type" value="Genomic_DNA"/>
</dbReference>
<proteinExistence type="predicted"/>
<sequence length="86" mass="9041">MVVPAEGGGGLPAEDAEEEFGLDGFRARAGPGECLGPAVDRPRDRPCGANQEVAREGCDVRTPERNNRTAYELRRDEGSGPGAMGL</sequence>
<reference evidence="2" key="1">
    <citation type="submission" date="2017-06" db="EMBL/GenBank/DDBJ databases">
        <title>Genome analysis of Fimbriiglobus ruber SP5, the first member of the order Planctomycetales with confirmed chitinolytic capability.</title>
        <authorList>
            <person name="Ravin N.V."/>
            <person name="Rakitin A.L."/>
            <person name="Ivanova A.A."/>
            <person name="Beletsky A.V."/>
            <person name="Kulichevskaya I.S."/>
            <person name="Mardanov A.V."/>
            <person name="Dedysh S.N."/>
        </authorList>
    </citation>
    <scope>NUCLEOTIDE SEQUENCE [LARGE SCALE GENOMIC DNA]</scope>
    <source>
        <strain evidence="2">SP5</strain>
    </source>
</reference>
<dbReference type="AlphaFoldDB" id="A0A225D971"/>
<organism evidence="1 2">
    <name type="scientific">Fimbriiglobus ruber</name>
    <dbReference type="NCBI Taxonomy" id="1908690"/>
    <lineage>
        <taxon>Bacteria</taxon>
        <taxon>Pseudomonadati</taxon>
        <taxon>Planctomycetota</taxon>
        <taxon>Planctomycetia</taxon>
        <taxon>Gemmatales</taxon>
        <taxon>Gemmataceae</taxon>
        <taxon>Fimbriiglobus</taxon>
    </lineage>
</organism>
<evidence type="ECO:0000313" key="2">
    <source>
        <dbReference type="Proteomes" id="UP000214646"/>
    </source>
</evidence>
<name>A0A225D971_9BACT</name>
<evidence type="ECO:0000313" key="1">
    <source>
        <dbReference type="EMBL" id="OWK38150.1"/>
    </source>
</evidence>